<keyword evidence="2 8" id="KW-0808">Transferase</keyword>
<keyword evidence="4 8" id="KW-0547">Nucleotide-binding</keyword>
<dbReference type="CDD" id="cd02503">
    <property type="entry name" value="MobA"/>
    <property type="match status" value="1"/>
</dbReference>
<feature type="binding site" evidence="8">
    <location>
        <position position="49"/>
    </location>
    <ligand>
        <name>GTP</name>
        <dbReference type="ChEBI" id="CHEBI:37565"/>
    </ligand>
</feature>
<dbReference type="RefSeq" id="WP_074257466.1">
    <property type="nucleotide sequence ID" value="NZ_FSRL01000001.1"/>
</dbReference>
<dbReference type="InterPro" id="IPR029044">
    <property type="entry name" value="Nucleotide-diphossugar_trans"/>
</dbReference>
<evidence type="ECO:0000259" key="9">
    <source>
        <dbReference type="Pfam" id="PF12804"/>
    </source>
</evidence>
<evidence type="ECO:0000256" key="2">
    <source>
        <dbReference type="ARBA" id="ARBA00022679"/>
    </source>
</evidence>
<accession>A0A1N6HPY9</accession>
<dbReference type="AlphaFoldDB" id="A0A1N6HPY9"/>
<reference evidence="11" key="1">
    <citation type="submission" date="2016-11" db="EMBL/GenBank/DDBJ databases">
        <authorList>
            <person name="Varghese N."/>
            <person name="Submissions S."/>
        </authorList>
    </citation>
    <scope>NUCLEOTIDE SEQUENCE [LARGE SCALE GENOMIC DNA]</scope>
    <source>
        <strain evidence="11">DSM 29440</strain>
    </source>
</reference>
<evidence type="ECO:0000256" key="3">
    <source>
        <dbReference type="ARBA" id="ARBA00022723"/>
    </source>
</evidence>
<comment type="catalytic activity">
    <reaction evidence="8">
        <text>Mo-molybdopterin + GTP + H(+) = Mo-molybdopterin guanine dinucleotide + diphosphate</text>
        <dbReference type="Rhea" id="RHEA:34243"/>
        <dbReference type="ChEBI" id="CHEBI:15378"/>
        <dbReference type="ChEBI" id="CHEBI:33019"/>
        <dbReference type="ChEBI" id="CHEBI:37565"/>
        <dbReference type="ChEBI" id="CHEBI:71302"/>
        <dbReference type="ChEBI" id="CHEBI:71310"/>
        <dbReference type="EC" id="2.7.7.77"/>
    </reaction>
</comment>
<comment type="cofactor">
    <cofactor evidence="8">
        <name>Mg(2+)</name>
        <dbReference type="ChEBI" id="CHEBI:18420"/>
    </cofactor>
</comment>
<organism evidence="10 11">
    <name type="scientific">Vannielia litorea</name>
    <dbReference type="NCBI Taxonomy" id="1217970"/>
    <lineage>
        <taxon>Bacteria</taxon>
        <taxon>Pseudomonadati</taxon>
        <taxon>Pseudomonadota</taxon>
        <taxon>Alphaproteobacteria</taxon>
        <taxon>Rhodobacterales</taxon>
        <taxon>Paracoccaceae</taxon>
        <taxon>Vannielia</taxon>
    </lineage>
</organism>
<keyword evidence="5 8" id="KW-0460">Magnesium</keyword>
<evidence type="ECO:0000256" key="1">
    <source>
        <dbReference type="ARBA" id="ARBA00022490"/>
    </source>
</evidence>
<comment type="function">
    <text evidence="8">Transfers a GMP moiety from GTP to Mo-molybdopterin (Mo-MPT) cofactor (Moco or molybdenum cofactor) to form Mo-molybdopterin guanine dinucleotide (Mo-MGD) cofactor.</text>
</comment>
<dbReference type="Pfam" id="PF12804">
    <property type="entry name" value="NTP_transf_3"/>
    <property type="match status" value="1"/>
</dbReference>
<dbReference type="InterPro" id="IPR025877">
    <property type="entry name" value="MobA-like_NTP_Trfase"/>
</dbReference>
<dbReference type="STRING" id="1217970.SAMN05444002_3576"/>
<comment type="subcellular location">
    <subcellularLocation>
        <location evidence="8">Cytoplasm</location>
    </subcellularLocation>
</comment>
<dbReference type="GO" id="GO:0046872">
    <property type="term" value="F:metal ion binding"/>
    <property type="evidence" value="ECO:0007669"/>
    <property type="project" value="UniProtKB-KW"/>
</dbReference>
<keyword evidence="10" id="KW-0548">Nucleotidyltransferase</keyword>
<evidence type="ECO:0000256" key="7">
    <source>
        <dbReference type="ARBA" id="ARBA00023150"/>
    </source>
</evidence>
<dbReference type="SUPFAM" id="SSF53448">
    <property type="entry name" value="Nucleotide-diphospho-sugar transferases"/>
    <property type="match status" value="1"/>
</dbReference>
<dbReference type="GO" id="GO:1902758">
    <property type="term" value="P:bis(molybdopterin guanine dinucleotide)molybdenum biosynthetic process"/>
    <property type="evidence" value="ECO:0007669"/>
    <property type="project" value="TreeGrafter"/>
</dbReference>
<evidence type="ECO:0000256" key="8">
    <source>
        <dbReference type="HAMAP-Rule" id="MF_00316"/>
    </source>
</evidence>
<evidence type="ECO:0000256" key="5">
    <source>
        <dbReference type="ARBA" id="ARBA00022842"/>
    </source>
</evidence>
<sequence length="196" mass="20499">MKVAGVILAGGQATRMGGGDKGMLRLGGVRLLDRVTGRLRPQVETMCLNANGDPARFAGLGLPVVADPVGGFAGPLAGVLAGMRWAGAQGFGQVVSVAADTPFFPPDLVERLIAAGGGSSPVLAAVREAGRVRRQPTFGLWPVALADDLEAALHEGLRKVVQWTERHDGREVMFGSSDAFFNVNTPEDLARAELML</sequence>
<evidence type="ECO:0000313" key="11">
    <source>
        <dbReference type="Proteomes" id="UP000184932"/>
    </source>
</evidence>
<dbReference type="PANTHER" id="PTHR19136">
    <property type="entry name" value="MOLYBDENUM COFACTOR GUANYLYLTRANSFERASE"/>
    <property type="match status" value="1"/>
</dbReference>
<dbReference type="Proteomes" id="UP000184932">
    <property type="component" value="Unassembled WGS sequence"/>
</dbReference>
<keyword evidence="6 8" id="KW-0342">GTP-binding</keyword>
<dbReference type="PANTHER" id="PTHR19136:SF81">
    <property type="entry name" value="MOLYBDENUM COFACTOR GUANYLYLTRANSFERASE"/>
    <property type="match status" value="1"/>
</dbReference>
<comment type="subunit">
    <text evidence="8">Monomer.</text>
</comment>
<keyword evidence="3 8" id="KW-0479">Metal-binding</keyword>
<feature type="binding site" evidence="8">
    <location>
        <position position="67"/>
    </location>
    <ligand>
        <name>GTP</name>
        <dbReference type="ChEBI" id="CHEBI:37565"/>
    </ligand>
</feature>
<dbReference type="InterPro" id="IPR013482">
    <property type="entry name" value="Molybde_CF_guanTrfase"/>
</dbReference>
<dbReference type="EMBL" id="FSRL01000001">
    <property type="protein sequence ID" value="SIO21749.1"/>
    <property type="molecule type" value="Genomic_DNA"/>
</dbReference>
<feature type="domain" description="MobA-like NTP transferase" evidence="9">
    <location>
        <begin position="5"/>
        <end position="164"/>
    </location>
</feature>
<evidence type="ECO:0000256" key="4">
    <source>
        <dbReference type="ARBA" id="ARBA00022741"/>
    </source>
</evidence>
<proteinExistence type="inferred from homology"/>
<dbReference type="NCBIfam" id="TIGR02665">
    <property type="entry name" value="molyb_mobA"/>
    <property type="match status" value="1"/>
</dbReference>
<dbReference type="Gene3D" id="3.90.550.10">
    <property type="entry name" value="Spore Coat Polysaccharide Biosynthesis Protein SpsA, Chain A"/>
    <property type="match status" value="1"/>
</dbReference>
<keyword evidence="7 8" id="KW-0501">Molybdenum cofactor biosynthesis</keyword>
<keyword evidence="11" id="KW-1185">Reference proteome</keyword>
<feature type="binding site" evidence="8">
    <location>
        <position position="100"/>
    </location>
    <ligand>
        <name>Mg(2+)</name>
        <dbReference type="ChEBI" id="CHEBI:18420"/>
    </ligand>
</feature>
<protein>
    <recommendedName>
        <fullName evidence="8">Molybdenum cofactor guanylyltransferase</fullName>
        <shortName evidence="8">MoCo guanylyltransferase</shortName>
        <ecNumber evidence="8">2.7.7.77</ecNumber>
    </recommendedName>
    <alternativeName>
        <fullName evidence="8">GTP:molybdopterin guanylyltransferase</fullName>
    </alternativeName>
    <alternativeName>
        <fullName evidence="8">Mo-MPT guanylyltransferase</fullName>
    </alternativeName>
    <alternativeName>
        <fullName evidence="8">Molybdopterin guanylyltransferase</fullName>
    </alternativeName>
    <alternativeName>
        <fullName evidence="8">Molybdopterin-guanine dinucleotide synthase</fullName>
        <shortName evidence="8">MGD synthase</shortName>
    </alternativeName>
</protein>
<dbReference type="OrthoDB" id="9788394at2"/>
<comment type="similarity">
    <text evidence="8">Belongs to the MobA family.</text>
</comment>
<dbReference type="GO" id="GO:0005525">
    <property type="term" value="F:GTP binding"/>
    <property type="evidence" value="ECO:0007669"/>
    <property type="project" value="UniProtKB-UniRule"/>
</dbReference>
<evidence type="ECO:0000256" key="6">
    <source>
        <dbReference type="ARBA" id="ARBA00023134"/>
    </source>
</evidence>
<evidence type="ECO:0000313" key="10">
    <source>
        <dbReference type="EMBL" id="SIO21749.1"/>
    </source>
</evidence>
<gene>
    <name evidence="8" type="primary">mobA</name>
    <name evidence="10" type="ORF">SAMN05444002_3576</name>
</gene>
<name>A0A1N6HPY9_9RHOB</name>
<feature type="binding site" evidence="8">
    <location>
        <begin position="8"/>
        <end position="10"/>
    </location>
    <ligand>
        <name>GTP</name>
        <dbReference type="ChEBI" id="CHEBI:37565"/>
    </ligand>
</feature>
<dbReference type="EC" id="2.7.7.77" evidence="8"/>
<feature type="binding site" evidence="8">
    <location>
        <position position="100"/>
    </location>
    <ligand>
        <name>GTP</name>
        <dbReference type="ChEBI" id="CHEBI:37565"/>
    </ligand>
</feature>
<feature type="binding site" evidence="8">
    <location>
        <position position="21"/>
    </location>
    <ligand>
        <name>GTP</name>
        <dbReference type="ChEBI" id="CHEBI:37565"/>
    </ligand>
</feature>
<keyword evidence="1 8" id="KW-0963">Cytoplasm</keyword>
<comment type="domain">
    <text evidence="8">The N-terminal domain determines nucleotide recognition and specific binding, while the C-terminal domain determines the specific binding to the target protein.</text>
</comment>
<dbReference type="HAMAP" id="MF_00316">
    <property type="entry name" value="MobA"/>
    <property type="match status" value="1"/>
</dbReference>
<dbReference type="GO" id="GO:0061603">
    <property type="term" value="F:molybdenum cofactor guanylyltransferase activity"/>
    <property type="evidence" value="ECO:0007669"/>
    <property type="project" value="UniProtKB-EC"/>
</dbReference>
<dbReference type="GO" id="GO:0005737">
    <property type="term" value="C:cytoplasm"/>
    <property type="evidence" value="ECO:0007669"/>
    <property type="project" value="UniProtKB-SubCell"/>
</dbReference>